<comment type="similarity">
    <text evidence="1">Belongs to the UPF0339 family. Duplicated subfamily.</text>
</comment>
<dbReference type="Gene3D" id="3.30.160.160">
    <property type="entry name" value="YegP-like"/>
    <property type="match status" value="1"/>
</dbReference>
<sequence length="61" mass="6952">MGYYEIRKSDKQTPQPWYFVLRAGNHEIIAVSEMYASKQGALNGIASVRQNAPTETIYDRS</sequence>
<dbReference type="OrthoDB" id="9802792at2"/>
<dbReference type="PANTHER" id="PTHR40606:SF1">
    <property type="entry name" value="UPF0339 PROTEIN YEGP"/>
    <property type="match status" value="1"/>
</dbReference>
<evidence type="ECO:0000313" key="3">
    <source>
        <dbReference type="EMBL" id="ARJ41061.1"/>
    </source>
</evidence>
<keyword evidence="4" id="KW-1185">Reference proteome</keyword>
<dbReference type="InterPro" id="IPR010879">
    <property type="entry name" value="DUF1508"/>
</dbReference>
<dbReference type="Pfam" id="PF07411">
    <property type="entry name" value="DUF1508"/>
    <property type="match status" value="1"/>
</dbReference>
<dbReference type="KEGG" id="palh:B1H58_02990"/>
<reference evidence="3 4" key="1">
    <citation type="submission" date="2017-02" db="EMBL/GenBank/DDBJ databases">
        <title>Complete genome sequence of the drought resistance-promoting endophyte Pantoea alhagi LTYR-11Z.</title>
        <authorList>
            <person name="Zhang L."/>
        </authorList>
    </citation>
    <scope>NUCLEOTIDE SEQUENCE [LARGE SCALE GENOMIC DNA]</scope>
    <source>
        <strain evidence="3 4">LTYR-11Z</strain>
    </source>
</reference>
<dbReference type="RefSeq" id="WP_085067905.1">
    <property type="nucleotide sequence ID" value="NZ_CP019706.1"/>
</dbReference>
<dbReference type="AlphaFoldDB" id="A0A1W6B1U8"/>
<gene>
    <name evidence="3" type="ORF">B1H58_02990</name>
</gene>
<accession>A0A1W6B1U8</accession>
<organism evidence="3 4">
    <name type="scientific">Pantoea alhagi</name>
    <dbReference type="NCBI Taxonomy" id="1891675"/>
    <lineage>
        <taxon>Bacteria</taxon>
        <taxon>Pseudomonadati</taxon>
        <taxon>Pseudomonadota</taxon>
        <taxon>Gammaproteobacteria</taxon>
        <taxon>Enterobacterales</taxon>
        <taxon>Erwiniaceae</taxon>
        <taxon>Pantoea</taxon>
    </lineage>
</organism>
<dbReference type="InterPro" id="IPR051141">
    <property type="entry name" value="UPF0339_domain"/>
</dbReference>
<dbReference type="STRING" id="1891675.B1H58_02990"/>
<dbReference type="InterPro" id="IPR036913">
    <property type="entry name" value="YegP-like_sf"/>
</dbReference>
<proteinExistence type="inferred from homology"/>
<feature type="domain" description="DUF1508" evidence="2">
    <location>
        <begin position="17"/>
        <end position="59"/>
    </location>
</feature>
<name>A0A1W6B1U8_9GAMM</name>
<dbReference type="PANTHER" id="PTHR40606">
    <property type="match status" value="1"/>
</dbReference>
<dbReference type="EMBL" id="CP019706">
    <property type="protein sequence ID" value="ARJ41061.1"/>
    <property type="molecule type" value="Genomic_DNA"/>
</dbReference>
<protein>
    <submittedName>
        <fullName evidence="3">DUF1508 domain-containing protein</fullName>
    </submittedName>
</protein>
<evidence type="ECO:0000259" key="2">
    <source>
        <dbReference type="Pfam" id="PF07411"/>
    </source>
</evidence>
<dbReference type="SUPFAM" id="SSF160113">
    <property type="entry name" value="YegP-like"/>
    <property type="match status" value="1"/>
</dbReference>
<evidence type="ECO:0000313" key="4">
    <source>
        <dbReference type="Proteomes" id="UP000192900"/>
    </source>
</evidence>
<evidence type="ECO:0000256" key="1">
    <source>
        <dbReference type="ARBA" id="ARBA00007576"/>
    </source>
</evidence>
<dbReference type="Proteomes" id="UP000192900">
    <property type="component" value="Chromosome"/>
</dbReference>